<dbReference type="SUPFAM" id="SSF75553">
    <property type="entry name" value="Smc hinge domain"/>
    <property type="match status" value="1"/>
</dbReference>
<dbReference type="GO" id="GO:0005694">
    <property type="term" value="C:chromosome"/>
    <property type="evidence" value="ECO:0007669"/>
    <property type="project" value="InterPro"/>
</dbReference>
<comment type="function">
    <text evidence="6">Required for chromosome condensation and partitioning.</text>
</comment>
<evidence type="ECO:0000256" key="5">
    <source>
        <dbReference type="ARBA" id="ARBA00023125"/>
    </source>
</evidence>
<keyword evidence="4 6" id="KW-0175">Coiled coil</keyword>
<feature type="domain" description="SMC hinge" evidence="7">
    <location>
        <begin position="520"/>
        <end position="629"/>
    </location>
</feature>
<evidence type="ECO:0000256" key="3">
    <source>
        <dbReference type="ARBA" id="ARBA00022840"/>
    </source>
</evidence>
<dbReference type="InterPro" id="IPR010935">
    <property type="entry name" value="SMC_hinge"/>
</dbReference>
<dbReference type="SUPFAM" id="SSF52540">
    <property type="entry name" value="P-loop containing nucleoside triphosphate hydrolases"/>
    <property type="match status" value="1"/>
</dbReference>
<dbReference type="Gene3D" id="1.10.287.1490">
    <property type="match status" value="1"/>
</dbReference>
<feature type="binding site" evidence="6">
    <location>
        <begin position="32"/>
        <end position="39"/>
    </location>
    <ligand>
        <name>ATP</name>
        <dbReference type="ChEBI" id="CHEBI:30616"/>
    </ligand>
</feature>
<dbReference type="CDD" id="cd03278">
    <property type="entry name" value="ABC_SMC_barmotin"/>
    <property type="match status" value="1"/>
</dbReference>
<feature type="coiled-coil region" evidence="6">
    <location>
        <begin position="339"/>
        <end position="499"/>
    </location>
</feature>
<protein>
    <recommendedName>
        <fullName evidence="6">Chromosome partition protein Smc</fullName>
    </recommendedName>
</protein>
<keyword evidence="3 6" id="KW-0067">ATP-binding</keyword>
<sequence>MRLKTLEIKGFKSFADKTVLHFDEGVTGVIGPNGCGKSNIIDSIRWVIGEHKISNLRSENQSGLVFNGSKTRSASGMAEVSLTFENTRNVLPTEFTTVTITRKFYKNGDSEYRLNDVACRLKDIHNLFMDTGVSTDSYAIIELGMVDDIIKDKENSRRRMLEQAAGISIYKTRKKEAKSKLEATEGDLNRIEDLLFEINNNLKTLEAQARKAERFYEVKKEYREASIELAKAALEGFNVTFKQLTDEQQAEADRKLALETEITSAEASVEEDKLHFVAKERELQVLQKSFNELVSTIRTKENDKNLATQQLTYLKERERNISHFLGNAEGQLQGLTDSIAFTETQVAEEQDAFESLQDQLEGLQDLVDEKKEAFNQKKLSLENLRRDQQQWQRQQFEAEKKVAVADTSVQNLQRSIQQLQEEKTGRLHQITQLEEEKVILQETLQDQKADLEDMIAFQEETKGKILATQGEIEGLRDKLVNENRTLDQKKNEYDLLKSLVDSLEGYPESIKFLKKNTEWNNEAPILSDIFFCREEYRTCVENLLEPYLNYYVVNNAAEAIQAIRLLDEHKKGKANFFILDQFHEQHAMPASPPGTIPALEVVELEERYKGLGHYLLGKVFIADDVSSILFEQLTDQDVLVIEKSGRMNRGRYSFSGGSVGLFEGKKLGRAKNLEKLDEEIRTLEDVVASLRHQIQEKHNQVLGYNSQLNENKINSAREKINQLSNQVFGLQNRIENFRHLVESGDKRLQEMQDSLQANQDSIKGVREELEELNEKVYALHDSIAAAERAATEAEQQFNQASVQFNNQNLQHTRQQSKVQSLRQELDFKRKQLSDLHMQITSNKAQLEDAVANIAAAEDKLGLAEDGLIDLFRKKEEEEKELNEKDQEYYNFRNQLTEKETTLRARQRAKEQLEQSLTVIKDKVNELKLQLASMKERLSVEFKVNLDEIIDEQRSSVLPVEELQGSAERLKKRLENMGEINPTAIEAYQEMKKRYEFILEQKTDLVTAKESLMATIQEVEATANQKFLDTFNQVKENFVRVFKALFTEEDQCDMILNDPENLADTGIEIIAKPKGKRPAAITQLSGGEKTLTATALLFAIYLIKPAPFCILDEVDAPLDDANVGKFTNMIRKFSDNSQFIIVTHNKQTMAAVDVIYGVTMQEPGVSKLVPVDFRSLN</sequence>
<evidence type="ECO:0000256" key="6">
    <source>
        <dbReference type="HAMAP-Rule" id="MF_01894"/>
    </source>
</evidence>
<dbReference type="Proteomes" id="UP000476411">
    <property type="component" value="Chromosome"/>
</dbReference>
<dbReference type="GO" id="GO:0030261">
    <property type="term" value="P:chromosome condensation"/>
    <property type="evidence" value="ECO:0007669"/>
    <property type="project" value="InterPro"/>
</dbReference>
<dbReference type="AlphaFoldDB" id="A0A6B9Z9M8"/>
<keyword evidence="5 6" id="KW-0238">DNA-binding</keyword>
<dbReference type="GO" id="GO:0005524">
    <property type="term" value="F:ATP binding"/>
    <property type="evidence" value="ECO:0007669"/>
    <property type="project" value="UniProtKB-UniRule"/>
</dbReference>
<comment type="domain">
    <text evidence="6">Contains large globular domains required for ATP hydrolysis at each terminus and a third globular domain forming a flexible hinge near the middle of the molecule. These domains are separated by coiled-coil structures.</text>
</comment>
<dbReference type="PIRSF" id="PIRSF005719">
    <property type="entry name" value="SMC"/>
    <property type="match status" value="1"/>
</dbReference>
<dbReference type="HAMAP" id="MF_01894">
    <property type="entry name" value="Smc_prok"/>
    <property type="match status" value="1"/>
</dbReference>
<evidence type="ECO:0000256" key="1">
    <source>
        <dbReference type="ARBA" id="ARBA00022490"/>
    </source>
</evidence>
<dbReference type="Pfam" id="PF02463">
    <property type="entry name" value="SMC_N"/>
    <property type="match status" value="1"/>
</dbReference>
<keyword evidence="2 6" id="KW-0547">Nucleotide-binding</keyword>
<gene>
    <name evidence="6 8" type="primary">smc</name>
    <name evidence="8" type="ORF">GWR21_01265</name>
</gene>
<dbReference type="InterPro" id="IPR011890">
    <property type="entry name" value="SMC_prok"/>
</dbReference>
<dbReference type="PANTHER" id="PTHR43977">
    <property type="entry name" value="STRUCTURAL MAINTENANCE OF CHROMOSOMES PROTEIN 3"/>
    <property type="match status" value="1"/>
</dbReference>
<comment type="similarity">
    <text evidence="6">Belongs to the SMC family.</text>
</comment>
<evidence type="ECO:0000256" key="2">
    <source>
        <dbReference type="ARBA" id="ARBA00022741"/>
    </source>
</evidence>
<dbReference type="EMBL" id="CP048113">
    <property type="protein sequence ID" value="QHS58271.1"/>
    <property type="molecule type" value="Genomic_DNA"/>
</dbReference>
<dbReference type="Pfam" id="PF06470">
    <property type="entry name" value="SMC_hinge"/>
    <property type="match status" value="1"/>
</dbReference>
<dbReference type="InterPro" id="IPR024704">
    <property type="entry name" value="SMC"/>
</dbReference>
<evidence type="ECO:0000259" key="7">
    <source>
        <dbReference type="SMART" id="SM00968"/>
    </source>
</evidence>
<dbReference type="Gene3D" id="3.40.50.300">
    <property type="entry name" value="P-loop containing nucleotide triphosphate hydrolases"/>
    <property type="match status" value="2"/>
</dbReference>
<dbReference type="SUPFAM" id="SSF57997">
    <property type="entry name" value="Tropomyosin"/>
    <property type="match status" value="2"/>
</dbReference>
<dbReference type="SMART" id="SM00968">
    <property type="entry name" value="SMC_hinge"/>
    <property type="match status" value="1"/>
</dbReference>
<keyword evidence="1 6" id="KW-0963">Cytoplasm</keyword>
<feature type="coiled-coil region" evidence="6">
    <location>
        <begin position="673"/>
        <end position="979"/>
    </location>
</feature>
<dbReference type="RefSeq" id="WP_162329976.1">
    <property type="nucleotide sequence ID" value="NZ_CP048113.1"/>
</dbReference>
<feature type="coiled-coil region" evidence="6">
    <location>
        <begin position="174"/>
        <end position="215"/>
    </location>
</feature>
<reference evidence="8 9" key="1">
    <citation type="submission" date="2020-01" db="EMBL/GenBank/DDBJ databases">
        <title>Complete genome sequence of Chitinophaga sp. H33E-04 isolated from quinoa roots.</title>
        <authorList>
            <person name="Weon H.-Y."/>
            <person name="Lee S.A."/>
        </authorList>
    </citation>
    <scope>NUCLEOTIDE SEQUENCE [LARGE SCALE GENOMIC DNA]</scope>
    <source>
        <strain evidence="8 9">H33E-04</strain>
    </source>
</reference>
<dbReference type="GO" id="GO:0007059">
    <property type="term" value="P:chromosome segregation"/>
    <property type="evidence" value="ECO:0007669"/>
    <property type="project" value="UniProtKB-UniRule"/>
</dbReference>
<comment type="subunit">
    <text evidence="6">Homodimer.</text>
</comment>
<dbReference type="GO" id="GO:0006260">
    <property type="term" value="P:DNA replication"/>
    <property type="evidence" value="ECO:0007669"/>
    <property type="project" value="UniProtKB-UniRule"/>
</dbReference>
<evidence type="ECO:0000313" key="9">
    <source>
        <dbReference type="Proteomes" id="UP000476411"/>
    </source>
</evidence>
<dbReference type="NCBIfam" id="TIGR02168">
    <property type="entry name" value="SMC_prok_B"/>
    <property type="match status" value="1"/>
</dbReference>
<dbReference type="GO" id="GO:0007062">
    <property type="term" value="P:sister chromatid cohesion"/>
    <property type="evidence" value="ECO:0007669"/>
    <property type="project" value="InterPro"/>
</dbReference>
<dbReference type="InterPro" id="IPR003395">
    <property type="entry name" value="RecF/RecN/SMC_N"/>
</dbReference>
<name>A0A6B9Z9M8_9BACT</name>
<dbReference type="InterPro" id="IPR036277">
    <property type="entry name" value="SMC_hinge_sf"/>
</dbReference>
<dbReference type="GO" id="GO:0005737">
    <property type="term" value="C:cytoplasm"/>
    <property type="evidence" value="ECO:0007669"/>
    <property type="project" value="UniProtKB-SubCell"/>
</dbReference>
<dbReference type="GO" id="GO:0016887">
    <property type="term" value="F:ATP hydrolysis activity"/>
    <property type="evidence" value="ECO:0007669"/>
    <property type="project" value="InterPro"/>
</dbReference>
<organism evidence="8 9">
    <name type="scientific">Chitinophaga agri</name>
    <dbReference type="NCBI Taxonomy" id="2703787"/>
    <lineage>
        <taxon>Bacteria</taxon>
        <taxon>Pseudomonadati</taxon>
        <taxon>Bacteroidota</taxon>
        <taxon>Chitinophagia</taxon>
        <taxon>Chitinophagales</taxon>
        <taxon>Chitinophagaceae</taxon>
        <taxon>Chitinophaga</taxon>
    </lineage>
</organism>
<dbReference type="GO" id="GO:0003677">
    <property type="term" value="F:DNA binding"/>
    <property type="evidence" value="ECO:0007669"/>
    <property type="project" value="UniProtKB-UniRule"/>
</dbReference>
<dbReference type="Gene3D" id="1.20.1060.20">
    <property type="match status" value="1"/>
</dbReference>
<dbReference type="InterPro" id="IPR027417">
    <property type="entry name" value="P-loop_NTPase"/>
</dbReference>
<proteinExistence type="inferred from homology"/>
<comment type="subcellular location">
    <subcellularLocation>
        <location evidence="6">Cytoplasm</location>
    </subcellularLocation>
</comment>
<accession>A0A6B9Z9M8</accession>
<keyword evidence="9" id="KW-1185">Reference proteome</keyword>
<dbReference type="KEGG" id="chih:GWR21_01265"/>
<evidence type="ECO:0000313" key="8">
    <source>
        <dbReference type="EMBL" id="QHS58271.1"/>
    </source>
</evidence>
<evidence type="ECO:0000256" key="4">
    <source>
        <dbReference type="ARBA" id="ARBA00023054"/>
    </source>
</evidence>